<evidence type="ECO:0000256" key="1">
    <source>
        <dbReference type="SAM" id="Phobius"/>
    </source>
</evidence>
<dbReference type="Proteomes" id="UP000515154">
    <property type="component" value="Unplaced"/>
</dbReference>
<dbReference type="PANTHER" id="PTHR33444">
    <property type="entry name" value="SI:DKEY-19B23.12-RELATED"/>
    <property type="match status" value="1"/>
</dbReference>
<accession>A0A7E6EI26</accession>
<dbReference type="KEGG" id="osn:118761072"/>
<feature type="transmembrane region" description="Helical" evidence="1">
    <location>
        <begin position="43"/>
        <end position="62"/>
    </location>
</feature>
<organism evidence="2 3">
    <name type="scientific">Octopus sinensis</name>
    <name type="common">East Asian common octopus</name>
    <dbReference type="NCBI Taxonomy" id="2607531"/>
    <lineage>
        <taxon>Eukaryota</taxon>
        <taxon>Metazoa</taxon>
        <taxon>Spiralia</taxon>
        <taxon>Lophotrochozoa</taxon>
        <taxon>Mollusca</taxon>
        <taxon>Cephalopoda</taxon>
        <taxon>Coleoidea</taxon>
        <taxon>Octopodiformes</taxon>
        <taxon>Octopoda</taxon>
        <taxon>Incirrata</taxon>
        <taxon>Octopodidae</taxon>
        <taxon>Octopus</taxon>
    </lineage>
</organism>
<gene>
    <name evidence="3" type="primary">LOC118761072</name>
</gene>
<evidence type="ECO:0000313" key="2">
    <source>
        <dbReference type="Proteomes" id="UP000515154"/>
    </source>
</evidence>
<sequence>MPLVLNAAFVIISVTNFGLRIAEYAYASTMSHSCPRQPRIPTYLFVQGILGLVLWLYIFLDGGQEFAGKLTRKGKIKNKYRQMFIVAFLITCFTWLILGNIWIFSIKNDYVKSAERFIDGVPTNPKYCNGELYNFAFYSIIAEWIYFMLTVTVMVGIAFSVVF</sequence>
<feature type="transmembrane region" description="Helical" evidence="1">
    <location>
        <begin position="135"/>
        <end position="162"/>
    </location>
</feature>
<keyword evidence="1" id="KW-1133">Transmembrane helix</keyword>
<dbReference type="PANTHER" id="PTHR33444:SF2">
    <property type="entry name" value="MARVEL DOMAIN-CONTAINING PROTEIN"/>
    <property type="match status" value="1"/>
</dbReference>
<keyword evidence="1" id="KW-0472">Membrane</keyword>
<evidence type="ECO:0000313" key="3">
    <source>
        <dbReference type="RefSeq" id="XP_036354625.1"/>
    </source>
</evidence>
<proteinExistence type="predicted"/>
<keyword evidence="1" id="KW-0812">Transmembrane</keyword>
<reference evidence="3" key="1">
    <citation type="submission" date="2025-08" db="UniProtKB">
        <authorList>
            <consortium name="RefSeq"/>
        </authorList>
    </citation>
    <scope>IDENTIFICATION</scope>
</reference>
<dbReference type="RefSeq" id="XP_036354625.1">
    <property type="nucleotide sequence ID" value="XM_036498732.1"/>
</dbReference>
<keyword evidence="2" id="KW-1185">Reference proteome</keyword>
<dbReference type="InterPro" id="IPR040350">
    <property type="entry name" value="TMEM272"/>
</dbReference>
<feature type="transmembrane region" description="Helical" evidence="1">
    <location>
        <begin position="83"/>
        <end position="104"/>
    </location>
</feature>
<name>A0A7E6EI26_9MOLL</name>
<protein>
    <submittedName>
        <fullName evidence="3">Transmembrane protein 272-like</fullName>
    </submittedName>
</protein>
<dbReference type="AlphaFoldDB" id="A0A7E6EI26"/>